<evidence type="ECO:0000256" key="2">
    <source>
        <dbReference type="ARBA" id="ARBA00023239"/>
    </source>
</evidence>
<dbReference type="InterPro" id="IPR039437">
    <property type="entry name" value="FrzH/put_lumazine-bd"/>
</dbReference>
<keyword evidence="4" id="KW-0732">Signal</keyword>
<keyword evidence="2" id="KW-0456">Lyase</keyword>
<evidence type="ECO:0000259" key="5">
    <source>
        <dbReference type="Pfam" id="PF01965"/>
    </source>
</evidence>
<dbReference type="PANTHER" id="PTHR48094">
    <property type="entry name" value="PROTEIN/NUCLEIC ACID DEGLYCASE DJ-1-RELATED"/>
    <property type="match status" value="1"/>
</dbReference>
<dbReference type="AlphaFoldDB" id="A0AAJ4MX80"/>
<gene>
    <name evidence="6" type="ORF">J3P46_11905</name>
</gene>
<dbReference type="Pfam" id="PF01965">
    <property type="entry name" value="DJ-1_PfpI"/>
    <property type="match status" value="1"/>
</dbReference>
<dbReference type="SUPFAM" id="SSF52317">
    <property type="entry name" value="Class I glutamine amidotransferase-like"/>
    <property type="match status" value="1"/>
</dbReference>
<sequence length="380" mass="42371">MNQYILLRAILQIFFLFCMTGQTMAATAPAAANAERDRITKTLTDYMDGTANGEPAKLKQAFHPDFKLYTVTEDNELLIRSGEQYIAEIKSGEKMKRIGRIVSIDVENNAATAKVEILMPNFRLYTDYFLLLKYADSWKIVQKSYTWKAVPKQQNRILFVTSNQHTYGNTKISAANHFEEIVIAYDVFRKNGYAVDFVSPDGGAIPVGYVDTSNPTQKEHLYDASFMALLKNTLKPEQINASEYQAVYYSGGGAAMFGVAENKSIQNIAGTIYENGGVVSAICHGTAGIVNLKNPDGTFIFANKKVTGFPDIFEDTKAEYYKAFPFSIDKEVSKNGGNFVYSKKWGDNFFIVDGNIITGQDPTATASVAQEVIRNLQRRH</sequence>
<dbReference type="GO" id="GO:0005737">
    <property type="term" value="C:cytoplasm"/>
    <property type="evidence" value="ECO:0007669"/>
    <property type="project" value="TreeGrafter"/>
</dbReference>
<feature type="domain" description="DJ-1/PfpI" evidence="5">
    <location>
        <begin position="180"/>
        <end position="374"/>
    </location>
</feature>
<dbReference type="CDD" id="cd03141">
    <property type="entry name" value="GATase1_Hsp31_like"/>
    <property type="match status" value="1"/>
</dbReference>
<evidence type="ECO:0000313" key="6">
    <source>
        <dbReference type="EMBL" id="QSX98527.1"/>
    </source>
</evidence>
<dbReference type="EMBL" id="CP071520">
    <property type="protein sequence ID" value="QSX98527.1"/>
    <property type="molecule type" value="Genomic_DNA"/>
</dbReference>
<feature type="signal peptide" evidence="4">
    <location>
        <begin position="1"/>
        <end position="25"/>
    </location>
</feature>
<organism evidence="6 7">
    <name type="scientific">Janthinobacterium lividum</name>
    <dbReference type="NCBI Taxonomy" id="29581"/>
    <lineage>
        <taxon>Bacteria</taxon>
        <taxon>Pseudomonadati</taxon>
        <taxon>Pseudomonadota</taxon>
        <taxon>Betaproteobacteria</taxon>
        <taxon>Burkholderiales</taxon>
        <taxon>Oxalobacteraceae</taxon>
        <taxon>Janthinobacterium</taxon>
    </lineage>
</organism>
<dbReference type="Gene3D" id="3.10.450.50">
    <property type="match status" value="1"/>
</dbReference>
<evidence type="ECO:0000256" key="1">
    <source>
        <dbReference type="ARBA" id="ARBA00023016"/>
    </source>
</evidence>
<comment type="similarity">
    <text evidence="3">Belongs to the peptidase C56 family. HSP31-like subfamily.</text>
</comment>
<dbReference type="PANTHER" id="PTHR48094:SF11">
    <property type="entry name" value="GLUTATHIONE-INDEPENDENT GLYOXALASE HSP31-RELATED"/>
    <property type="match status" value="1"/>
</dbReference>
<evidence type="ECO:0000313" key="7">
    <source>
        <dbReference type="Proteomes" id="UP000662821"/>
    </source>
</evidence>
<name>A0AAJ4MX80_9BURK</name>
<dbReference type="SUPFAM" id="SSF54427">
    <property type="entry name" value="NTF2-like"/>
    <property type="match status" value="1"/>
</dbReference>
<dbReference type="InterPro" id="IPR032710">
    <property type="entry name" value="NTF2-like_dom_sf"/>
</dbReference>
<dbReference type="InterPro" id="IPR029062">
    <property type="entry name" value="Class_I_gatase-like"/>
</dbReference>
<dbReference type="InterPro" id="IPR050325">
    <property type="entry name" value="Prot/Nucl_acid_deglycase"/>
</dbReference>
<keyword evidence="1" id="KW-0346">Stress response</keyword>
<proteinExistence type="inferred from homology"/>
<dbReference type="RefSeq" id="WP_151094317.1">
    <property type="nucleotide sequence ID" value="NZ_CP071520.1"/>
</dbReference>
<dbReference type="GO" id="GO:0019243">
    <property type="term" value="P:methylglyoxal catabolic process to D-lactate via S-lactoyl-glutathione"/>
    <property type="evidence" value="ECO:0007669"/>
    <property type="project" value="TreeGrafter"/>
</dbReference>
<reference evidence="6 7" key="1">
    <citation type="submission" date="2021-03" db="EMBL/GenBank/DDBJ databases">
        <title>Draft genome sequence of Janthinobacterium sp. strain PLB02 isolated from infected primmorphs (Lubomirskia baicalensis).</title>
        <authorList>
            <person name="Chernogor L.I."/>
            <person name="Belikov S.I."/>
            <person name="Petrushin I.S."/>
        </authorList>
    </citation>
    <scope>NUCLEOTIDE SEQUENCE [LARGE SCALE GENOMIC DNA]</scope>
    <source>
        <strain evidence="6 7">PLB02</strain>
    </source>
</reference>
<dbReference type="InterPro" id="IPR002818">
    <property type="entry name" value="DJ-1/PfpI"/>
</dbReference>
<dbReference type="Gene3D" id="3.40.50.880">
    <property type="match status" value="1"/>
</dbReference>
<evidence type="ECO:0000256" key="3">
    <source>
        <dbReference type="ARBA" id="ARBA00038493"/>
    </source>
</evidence>
<accession>A0AAJ4MX80</accession>
<evidence type="ECO:0000256" key="4">
    <source>
        <dbReference type="SAM" id="SignalP"/>
    </source>
</evidence>
<feature type="chain" id="PRO_5042561849" evidence="4">
    <location>
        <begin position="26"/>
        <end position="380"/>
    </location>
</feature>
<dbReference type="Pfam" id="PF12893">
    <property type="entry name" value="Lumazine_bd_2"/>
    <property type="match status" value="1"/>
</dbReference>
<dbReference type="GO" id="GO:0019172">
    <property type="term" value="F:glyoxalase III activity"/>
    <property type="evidence" value="ECO:0007669"/>
    <property type="project" value="TreeGrafter"/>
</dbReference>
<dbReference type="Proteomes" id="UP000662821">
    <property type="component" value="Chromosome"/>
</dbReference>
<protein>
    <submittedName>
        <fullName evidence="6">Nuclear transport factor 2 family protein</fullName>
    </submittedName>
</protein>